<keyword evidence="1" id="KW-0067">ATP-binding</keyword>
<gene>
    <name evidence="1" type="ORF">J2S05_001570</name>
</gene>
<dbReference type="SUPFAM" id="SSF52540">
    <property type="entry name" value="P-loop containing nucleoside triphosphate hydrolases"/>
    <property type="match status" value="1"/>
</dbReference>
<evidence type="ECO:0000313" key="1">
    <source>
        <dbReference type="EMBL" id="MDQ0206771.1"/>
    </source>
</evidence>
<dbReference type="EMBL" id="JAUSUA010000002">
    <property type="protein sequence ID" value="MDQ0206771.1"/>
    <property type="molecule type" value="Genomic_DNA"/>
</dbReference>
<dbReference type="Gene3D" id="3.40.50.300">
    <property type="entry name" value="P-loop containing nucleotide triphosphate hydrolases"/>
    <property type="match status" value="1"/>
</dbReference>
<keyword evidence="1" id="KW-0347">Helicase</keyword>
<keyword evidence="1" id="KW-0547">Nucleotide-binding</keyword>
<comment type="caution">
    <text evidence="1">The sequence shown here is derived from an EMBL/GenBank/DDBJ whole genome shotgun (WGS) entry which is preliminary data.</text>
</comment>
<dbReference type="GO" id="GO:0004386">
    <property type="term" value="F:helicase activity"/>
    <property type="evidence" value="ECO:0007669"/>
    <property type="project" value="UniProtKB-KW"/>
</dbReference>
<reference evidence="1 2" key="1">
    <citation type="submission" date="2023-07" db="EMBL/GenBank/DDBJ databases">
        <title>Genomic Encyclopedia of Type Strains, Phase IV (KMG-IV): sequencing the most valuable type-strain genomes for metagenomic binning, comparative biology and taxonomic classification.</title>
        <authorList>
            <person name="Goeker M."/>
        </authorList>
    </citation>
    <scope>NUCLEOTIDE SEQUENCE [LARGE SCALE GENOMIC DNA]</scope>
    <source>
        <strain evidence="1 2">DSM 19154</strain>
    </source>
</reference>
<organism evidence="1 2">
    <name type="scientific">Alkalicoccobacillus murimartini</name>
    <dbReference type="NCBI Taxonomy" id="171685"/>
    <lineage>
        <taxon>Bacteria</taxon>
        <taxon>Bacillati</taxon>
        <taxon>Bacillota</taxon>
        <taxon>Bacilli</taxon>
        <taxon>Bacillales</taxon>
        <taxon>Bacillaceae</taxon>
        <taxon>Alkalicoccobacillus</taxon>
    </lineage>
</organism>
<dbReference type="InterPro" id="IPR027417">
    <property type="entry name" value="P-loop_NTPase"/>
</dbReference>
<evidence type="ECO:0000313" key="2">
    <source>
        <dbReference type="Proteomes" id="UP001225034"/>
    </source>
</evidence>
<keyword evidence="1" id="KW-0378">Hydrolase</keyword>
<dbReference type="Proteomes" id="UP001225034">
    <property type="component" value="Unassembled WGS sequence"/>
</dbReference>
<protein>
    <submittedName>
        <fullName evidence="1">Late competence protein required for DNA uptake (Superfamily II DNA/RNA helicase)</fullName>
    </submittedName>
</protein>
<keyword evidence="2" id="KW-1185">Reference proteome</keyword>
<proteinExistence type="predicted"/>
<sequence length="78" mass="8670">MTTTILERGITISRVEVAVLGAEADLFTESALVQIAGRVGRDRMSPNGDVVFFHYGKTDAMYAAKRHIIQMNREEVQS</sequence>
<name>A0ABT9YGF7_9BACI</name>
<accession>A0ABT9YGF7</accession>